<dbReference type="SMART" id="SM00670">
    <property type="entry name" value="PINc"/>
    <property type="match status" value="1"/>
</dbReference>
<feature type="compositionally biased region" description="Basic and acidic residues" evidence="7">
    <location>
        <begin position="308"/>
        <end position="318"/>
    </location>
</feature>
<dbReference type="InterPro" id="IPR002716">
    <property type="entry name" value="PIN_dom"/>
</dbReference>
<feature type="region of interest" description="Disordered" evidence="7">
    <location>
        <begin position="1175"/>
        <end position="1229"/>
    </location>
</feature>
<dbReference type="Proteomes" id="UP000887566">
    <property type="component" value="Unplaced"/>
</dbReference>
<keyword evidence="9" id="KW-1185">Reference proteome</keyword>
<dbReference type="GO" id="GO:0005737">
    <property type="term" value="C:cytoplasm"/>
    <property type="evidence" value="ECO:0007669"/>
    <property type="project" value="UniProtKB-SubCell"/>
</dbReference>
<dbReference type="Gene3D" id="1.25.40.10">
    <property type="entry name" value="Tetratricopeptide repeat domain"/>
    <property type="match status" value="1"/>
</dbReference>
<evidence type="ECO:0000256" key="5">
    <source>
        <dbReference type="ARBA" id="ARBA00023242"/>
    </source>
</evidence>
<feature type="domain" description="PIN" evidence="8">
    <location>
        <begin position="1251"/>
        <end position="1394"/>
    </location>
</feature>
<reference evidence="10" key="1">
    <citation type="submission" date="2022-11" db="UniProtKB">
        <authorList>
            <consortium name="WormBaseParasite"/>
        </authorList>
    </citation>
    <scope>IDENTIFICATION</scope>
</reference>
<dbReference type="Pfam" id="PF10374">
    <property type="entry name" value="EST1"/>
    <property type="match status" value="1"/>
</dbReference>
<feature type="compositionally biased region" description="Polar residues" evidence="7">
    <location>
        <begin position="260"/>
        <end position="269"/>
    </location>
</feature>
<organism evidence="9 10">
    <name type="scientific">Plectus sambesii</name>
    <dbReference type="NCBI Taxonomy" id="2011161"/>
    <lineage>
        <taxon>Eukaryota</taxon>
        <taxon>Metazoa</taxon>
        <taxon>Ecdysozoa</taxon>
        <taxon>Nematoda</taxon>
        <taxon>Chromadorea</taxon>
        <taxon>Plectida</taxon>
        <taxon>Plectina</taxon>
        <taxon>Plectoidea</taxon>
        <taxon>Plectidae</taxon>
        <taxon>Plectus</taxon>
    </lineage>
</organism>
<dbReference type="WBParaSite" id="PSAMB.scaffold3701size17179.g22236.t1">
    <property type="protein sequence ID" value="PSAMB.scaffold3701size17179.g22236.t1"/>
    <property type="gene ID" value="PSAMB.scaffold3701size17179.g22236"/>
</dbReference>
<comment type="subcellular location">
    <subcellularLocation>
        <location evidence="2">Cytoplasm</location>
    </subcellularLocation>
    <subcellularLocation>
        <location evidence="1">Nucleus</location>
    </subcellularLocation>
</comment>
<evidence type="ECO:0000256" key="1">
    <source>
        <dbReference type="ARBA" id="ARBA00004123"/>
    </source>
</evidence>
<dbReference type="InterPro" id="IPR029060">
    <property type="entry name" value="PIN-like_dom_sf"/>
</dbReference>
<evidence type="ECO:0000313" key="10">
    <source>
        <dbReference type="WBParaSite" id="PSAMB.scaffold3701size17179.g22236.t1"/>
    </source>
</evidence>
<evidence type="ECO:0000256" key="2">
    <source>
        <dbReference type="ARBA" id="ARBA00004496"/>
    </source>
</evidence>
<feature type="compositionally biased region" description="Basic and acidic residues" evidence="7">
    <location>
        <begin position="348"/>
        <end position="370"/>
    </location>
</feature>
<dbReference type="GO" id="GO:0000184">
    <property type="term" value="P:nuclear-transcribed mRNA catabolic process, nonsense-mediated decay"/>
    <property type="evidence" value="ECO:0007669"/>
    <property type="project" value="UniProtKB-KW"/>
</dbReference>
<name>A0A914WC76_9BILA</name>
<dbReference type="PANTHER" id="PTHR15696">
    <property type="entry name" value="SMG-7 SUPPRESSOR WITH MORPHOLOGICAL EFFECT ON GENITALIA PROTEIN 7"/>
    <property type="match status" value="1"/>
</dbReference>
<evidence type="ECO:0000256" key="4">
    <source>
        <dbReference type="ARBA" id="ARBA00023161"/>
    </source>
</evidence>
<feature type="compositionally biased region" description="Polar residues" evidence="7">
    <location>
        <begin position="277"/>
        <end position="307"/>
    </location>
</feature>
<evidence type="ECO:0000259" key="8">
    <source>
        <dbReference type="SMART" id="SM00670"/>
    </source>
</evidence>
<feature type="compositionally biased region" description="Basic and acidic residues" evidence="7">
    <location>
        <begin position="409"/>
        <end position="426"/>
    </location>
</feature>
<keyword evidence="6" id="KW-0175">Coiled coil</keyword>
<evidence type="ECO:0000256" key="3">
    <source>
        <dbReference type="ARBA" id="ARBA00022490"/>
    </source>
</evidence>
<feature type="compositionally biased region" description="Polar residues" evidence="7">
    <location>
        <begin position="86"/>
        <end position="101"/>
    </location>
</feature>
<dbReference type="CDD" id="cd09885">
    <property type="entry name" value="PIN_Smg6-like"/>
    <property type="match status" value="1"/>
</dbReference>
<evidence type="ECO:0000313" key="9">
    <source>
        <dbReference type="Proteomes" id="UP000887566"/>
    </source>
</evidence>
<dbReference type="GO" id="GO:0070034">
    <property type="term" value="F:telomerase RNA binding"/>
    <property type="evidence" value="ECO:0007669"/>
    <property type="project" value="TreeGrafter"/>
</dbReference>
<feature type="compositionally biased region" description="Low complexity" evidence="7">
    <location>
        <begin position="545"/>
        <end position="556"/>
    </location>
</feature>
<evidence type="ECO:0000256" key="6">
    <source>
        <dbReference type="SAM" id="Coils"/>
    </source>
</evidence>
<accession>A0A914WC76</accession>
<protein>
    <submittedName>
        <fullName evidence="10">PIN domain-containing protein</fullName>
    </submittedName>
</protein>
<dbReference type="InterPro" id="IPR019458">
    <property type="entry name" value="Est1-like_N"/>
</dbReference>
<feature type="region of interest" description="Disordered" evidence="7">
    <location>
        <begin position="1"/>
        <end position="376"/>
    </location>
</feature>
<dbReference type="Pfam" id="PF13638">
    <property type="entry name" value="PIN_4"/>
    <property type="match status" value="1"/>
</dbReference>
<dbReference type="Gene3D" id="3.40.50.1010">
    <property type="entry name" value="5'-nuclease"/>
    <property type="match status" value="1"/>
</dbReference>
<feature type="compositionally biased region" description="Polar residues" evidence="7">
    <location>
        <begin position="482"/>
        <end position="497"/>
    </location>
</feature>
<feature type="compositionally biased region" description="Low complexity" evidence="7">
    <location>
        <begin position="564"/>
        <end position="579"/>
    </location>
</feature>
<dbReference type="GO" id="GO:0005697">
    <property type="term" value="C:telomerase holoenzyme complex"/>
    <property type="evidence" value="ECO:0007669"/>
    <property type="project" value="TreeGrafter"/>
</dbReference>
<keyword evidence="4" id="KW-0866">Nonsense-mediated mRNA decay</keyword>
<feature type="coiled-coil region" evidence="6">
    <location>
        <begin position="834"/>
        <end position="861"/>
    </location>
</feature>
<dbReference type="SUPFAM" id="SSF88723">
    <property type="entry name" value="PIN domain-like"/>
    <property type="match status" value="1"/>
</dbReference>
<proteinExistence type="predicted"/>
<dbReference type="SUPFAM" id="SSF48452">
    <property type="entry name" value="TPR-like"/>
    <property type="match status" value="1"/>
</dbReference>
<sequence length="1416" mass="158172">MAEVSGETNQPRKRPEQQIYRPGAFRGGRSNDGRDEPVAESPVVENAESWRGGGKQRGNNRQRSRNSTNGGAEWTNKPPPAPVSYSDRSSAVSTAFNQRPPKQNFEPEKRDYGQAYQATSSRPKGPQMDAMETGSGGGGGYHRGGGGFRGDGGFRGGGGGGGFRGDGRKNSYNAPPPPVQRSYSRRQSEDRQSLYDGDDQSRCGTPDTIAGDRPNRPGGRRMGSKRNSVNDINFSPKRGGRRRRSDDYQPQPFQADFAGNWQNRSNRGNSWIAAPRQTPSGRFNQEPSINRTNNFSSNDLPPHQQNQDSRRGGRDFNRPARGQSNDVRSQGVYVRQKSGESATGVSNKNEDWRQYVNRNETKRTEQREPVEDQLPAATNQLERIKLNDIGSSFESLLKEPVGHLDWSSEVEHELERRAEEEKRQREQQSSNSQRGGLLVVSHDALNPLNPRPSRGFGGPRPANQLPRGGGRGSRIEHGGFEPSSSTGPVQSTTNSSRGFMGSSPRSNGSGRGGERGRRGFSTSTSKPSNTLPPRFQRLQDAQRAEQQPYRRQQSPQRQREEQPLIEQPQQQQKQKQQQRAGDGAATIGGVQYEISMKGPQIEMLNERMTQLIQSMHHGADVLNDIIDVSAQTAELYRQIIPLDIDYSFQTNLEQHLWKQSFYKPIEELRHFLRPDSTNDAVANALLTLIQNARTFYEALIAEYESEWQFKLGDFVYWSAGLPTDDFEAALMCSTKEPTDRKMKVALLSAQRLTVSLGDLLRYETQIRKKRDFSEARSYYLKAVQLSPTNGRSHNQLGLLAVYAQKKLDMMYHYVRAIAARHAFDTARQSLMSGFDEMRKRVDVYEKELREQLGQLRSSESKTAESSSERPREVWIGLDGKESKGEAEELSAKMGDLEMRMLCNETAATLYKRTIYYLLHVAGMLVSKIGMEQYDQLAEKAVLQLRALLSKEDSPLTAQQLLQLTTICLYCVHNAAIKEIEPGTCPLQQQQAVQLVLSIWGVLLEQMNAQLASFASYLRGQTPPPAQMRRVLPAVQLMCEWASMPLVNEIYRAMPSLDGIDSERMRVDTWAQLAALCNQLVAFDEDGLICKPRSSANTEGAVQLVLPESVYSTSFCNVFSGQPKTLSLAQLSGECGAVGLPSVYALHARLRSVLSAAEYLDGSELRCFQTENGRFVSTETGSSSSPPPPVARRAHASDDEDETAEQLSSGDEADASDEQRKLRLQRKHERVKETMRNREADLRGLVIEVRPSYLIPDTNTFIDHMTTMATIIEAKKWTILVPTVVLSELRGLSAAADDEWVRERAKTAVDFLNKAEERKLSLQAITSVGNRINSLKFAHEDCGTTSAINDDKILMACLSLCSDPTLRGDMQDLKTESLRVKRNLVLLTEDRALNIKAVAKNVPVRTVPSFARWAHLI</sequence>
<evidence type="ECO:0000256" key="7">
    <source>
        <dbReference type="SAM" id="MobiDB-lite"/>
    </source>
</evidence>
<dbReference type="InterPro" id="IPR011990">
    <property type="entry name" value="TPR-like_helical_dom_sf"/>
</dbReference>
<dbReference type="InterPro" id="IPR045153">
    <property type="entry name" value="Est1/Ebs1-like"/>
</dbReference>
<dbReference type="GO" id="GO:0042162">
    <property type="term" value="F:telomeric DNA binding"/>
    <property type="evidence" value="ECO:0007669"/>
    <property type="project" value="TreeGrafter"/>
</dbReference>
<dbReference type="Pfam" id="PF10373">
    <property type="entry name" value="EST1_DNA_bind"/>
    <property type="match status" value="1"/>
</dbReference>
<keyword evidence="5" id="KW-0539">Nucleus</keyword>
<dbReference type="PANTHER" id="PTHR15696:SF0">
    <property type="entry name" value="TELOMERASE-BINDING PROTEIN EST1A"/>
    <property type="match status" value="1"/>
</dbReference>
<dbReference type="InterPro" id="IPR018834">
    <property type="entry name" value="DNA/RNA-bd_Est1-type"/>
</dbReference>
<feature type="compositionally biased region" description="Gly residues" evidence="7">
    <location>
        <begin position="134"/>
        <end position="164"/>
    </location>
</feature>
<feature type="region of interest" description="Disordered" evidence="7">
    <location>
        <begin position="400"/>
        <end position="583"/>
    </location>
</feature>
<keyword evidence="3" id="KW-0963">Cytoplasm</keyword>